<feature type="transmembrane region" description="Helical" evidence="1">
    <location>
        <begin position="254"/>
        <end position="272"/>
    </location>
</feature>
<proteinExistence type="predicted"/>
<keyword evidence="3" id="KW-1185">Reference proteome</keyword>
<evidence type="ECO:0000313" key="2">
    <source>
        <dbReference type="EMBL" id="TCP27956.1"/>
    </source>
</evidence>
<keyword evidence="1" id="KW-0812">Transmembrane</keyword>
<organism evidence="2 3">
    <name type="scientific">Tenacibaculum skagerrakense</name>
    <dbReference type="NCBI Taxonomy" id="186571"/>
    <lineage>
        <taxon>Bacteria</taxon>
        <taxon>Pseudomonadati</taxon>
        <taxon>Bacteroidota</taxon>
        <taxon>Flavobacteriia</taxon>
        <taxon>Flavobacteriales</taxon>
        <taxon>Flavobacteriaceae</taxon>
        <taxon>Tenacibaculum</taxon>
    </lineage>
</organism>
<feature type="transmembrane region" description="Helical" evidence="1">
    <location>
        <begin position="115"/>
        <end position="135"/>
    </location>
</feature>
<gene>
    <name evidence="2" type="ORF">EV195_101115</name>
</gene>
<feature type="transmembrane region" description="Helical" evidence="1">
    <location>
        <begin position="399"/>
        <end position="416"/>
    </location>
</feature>
<feature type="transmembrane region" description="Helical" evidence="1">
    <location>
        <begin position="156"/>
        <end position="174"/>
    </location>
</feature>
<dbReference type="AlphaFoldDB" id="A0A4V2SMN1"/>
<feature type="transmembrane region" description="Helical" evidence="1">
    <location>
        <begin position="9"/>
        <end position="33"/>
    </location>
</feature>
<dbReference type="PROSITE" id="PS51257">
    <property type="entry name" value="PROKAR_LIPOPROTEIN"/>
    <property type="match status" value="1"/>
</dbReference>
<protein>
    <submittedName>
        <fullName evidence="2">Uncharacterized protein</fullName>
    </submittedName>
</protein>
<evidence type="ECO:0000256" key="1">
    <source>
        <dbReference type="SAM" id="Phobius"/>
    </source>
</evidence>
<dbReference type="EMBL" id="SLXM01000001">
    <property type="protein sequence ID" value="TCP27956.1"/>
    <property type="molecule type" value="Genomic_DNA"/>
</dbReference>
<feature type="transmembrane region" description="Helical" evidence="1">
    <location>
        <begin position="216"/>
        <end position="233"/>
    </location>
</feature>
<sequence length="442" mass="52498">MGYYIRKELLYRSLFIFLLVCSIWLTVSCFLFFRFDAPLNFSHSSIVISGIVLLFIFRDSLSFKKPHFFLIVFFLSILLLSIVKFFFIENVTLRHSHWVWNNMVKSKAYVTFNSYYLFFKEFFHLIFLLITLIVSSIVIKKSNLEFDKFKFTLQKYLYYLVVFYLIIYGVFFIYEDVIYLFGTNRYNGFRSFTAVPGQNFLEIFPYRLGITHTEPSFSGLYVLIFTPLIFLKSKYSKRLKILVPLFFLFNSSKYVLAVTAVAILVWLIIYLYKISRKNGHKILGYISLFLFVNLILLYRIYDDKILEILNGYSGYSRLFSIFSGLYFFIQNIFFGTGIGQFPIHFINTFEGSTYLENILIINPSAQSMFVSGLAEFGIIYMVFIAFIIYFLYKSYQRDVFLFYCSLILIFNFNASAGNGFNMIYYWVLLIFFSYYAWETKKT</sequence>
<comment type="caution">
    <text evidence="2">The sequence shown here is derived from an EMBL/GenBank/DDBJ whole genome shotgun (WGS) entry which is preliminary data.</text>
</comment>
<keyword evidence="1" id="KW-0472">Membrane</keyword>
<feature type="transmembrane region" description="Helical" evidence="1">
    <location>
        <begin position="39"/>
        <end position="57"/>
    </location>
</feature>
<feature type="transmembrane region" description="Helical" evidence="1">
    <location>
        <begin position="422"/>
        <end position="437"/>
    </location>
</feature>
<dbReference type="Proteomes" id="UP000294564">
    <property type="component" value="Unassembled WGS sequence"/>
</dbReference>
<feature type="transmembrane region" description="Helical" evidence="1">
    <location>
        <begin position="366"/>
        <end position="392"/>
    </location>
</feature>
<feature type="transmembrane region" description="Helical" evidence="1">
    <location>
        <begin position="284"/>
        <end position="301"/>
    </location>
</feature>
<feature type="transmembrane region" description="Helical" evidence="1">
    <location>
        <begin position="69"/>
        <end position="88"/>
    </location>
</feature>
<evidence type="ECO:0000313" key="3">
    <source>
        <dbReference type="Proteomes" id="UP000294564"/>
    </source>
</evidence>
<accession>A0A4V2SMN1</accession>
<feature type="transmembrane region" description="Helical" evidence="1">
    <location>
        <begin position="321"/>
        <end position="346"/>
    </location>
</feature>
<reference evidence="2 3" key="1">
    <citation type="submission" date="2019-03" db="EMBL/GenBank/DDBJ databases">
        <title>Genomic Encyclopedia of Type Strains, Phase IV (KMG-IV): sequencing the most valuable type-strain genomes for metagenomic binning, comparative biology and taxonomic classification.</title>
        <authorList>
            <person name="Goeker M."/>
        </authorList>
    </citation>
    <scope>NUCLEOTIDE SEQUENCE [LARGE SCALE GENOMIC DNA]</scope>
    <source>
        <strain evidence="2 3">DSM 14836</strain>
    </source>
</reference>
<keyword evidence="1" id="KW-1133">Transmembrane helix</keyword>
<name>A0A4V2SMN1_9FLAO</name>